<reference evidence="1" key="1">
    <citation type="submission" date="2025-08" db="UniProtKB">
        <authorList>
            <consortium name="RefSeq"/>
        </authorList>
    </citation>
    <scope>IDENTIFICATION</scope>
</reference>
<dbReference type="OMA" id="YKRGYHY"/>
<accession>A0A6P4EQS8</accession>
<dbReference type="InterPro" id="IPR009961">
    <property type="entry name" value="DUF1487"/>
</dbReference>
<dbReference type="RefSeq" id="XP_016980447.2">
    <property type="nucleotide sequence ID" value="XM_017124958.2"/>
</dbReference>
<dbReference type="Pfam" id="PF07368">
    <property type="entry name" value="DUF1487"/>
    <property type="match status" value="1"/>
</dbReference>
<gene>
    <name evidence="1" type="primary">LOC108045591</name>
</gene>
<proteinExistence type="predicted"/>
<organism evidence="1">
    <name type="scientific">Drosophila rhopaloa</name>
    <name type="common">Fruit fly</name>
    <dbReference type="NCBI Taxonomy" id="1041015"/>
    <lineage>
        <taxon>Eukaryota</taxon>
        <taxon>Metazoa</taxon>
        <taxon>Ecdysozoa</taxon>
        <taxon>Arthropoda</taxon>
        <taxon>Hexapoda</taxon>
        <taxon>Insecta</taxon>
        <taxon>Pterygota</taxon>
        <taxon>Neoptera</taxon>
        <taxon>Endopterygota</taxon>
        <taxon>Diptera</taxon>
        <taxon>Brachycera</taxon>
        <taxon>Muscomorpha</taxon>
        <taxon>Ephydroidea</taxon>
        <taxon>Drosophilidae</taxon>
        <taxon>Drosophila</taxon>
        <taxon>Sophophora</taxon>
    </lineage>
</organism>
<dbReference type="RefSeq" id="XP_016980447.1">
    <property type="nucleotide sequence ID" value="XM_017124958.1"/>
</dbReference>
<dbReference type="GeneID" id="108045591"/>
<dbReference type="OrthoDB" id="7881997at2759"/>
<dbReference type="PANTHER" id="PTHR21644">
    <property type="entry name" value="AT02555P-RELATED"/>
    <property type="match status" value="1"/>
</dbReference>
<dbReference type="AlphaFoldDB" id="A0A6P4EQS8"/>
<dbReference type="PANTHER" id="PTHR21644:SF0">
    <property type="entry name" value="AT02555P-RELATED"/>
    <property type="match status" value="1"/>
</dbReference>
<evidence type="ECO:0000313" key="1">
    <source>
        <dbReference type="RefSeq" id="XP_016980447.1"/>
    </source>
</evidence>
<protein>
    <submittedName>
        <fullName evidence="1">Uncharacterized protein LOC108045591</fullName>
    </submittedName>
</protein>
<sequence length="279" mass="32183">MCEPKSNFVSHDLVHNLKCTKRGPRIRHDMRKTRTWPGARFMCVCKDGDLNTAAYCLAEFMHEPFQPFPMATVAVHHSIKEEFIEMLRSRFRQLKPHVANHPNYLRAVEELKYGPRRVKYVLADPADAPPCASPILLTDDVTHLFFPSGPSGTTTMHSFQTMQQVAHIFGKETPKFDAVYFFDEGISSVYILAGLIKCVQFFVNCMDACLMEIMTYYMEHMPMVIYKRGYHYETLELGNQWKIIVFPYSTTILRQCCCPTGQCRCYATHSACCEDHLHT</sequence>
<name>A0A6P4EQS8_DRORH</name>